<keyword evidence="3" id="KW-1185">Reference proteome</keyword>
<dbReference type="Proteomes" id="UP000198658">
    <property type="component" value="Unassembled WGS sequence"/>
</dbReference>
<name>A0A1H3WYB7_9GAMM</name>
<proteinExistence type="predicted"/>
<organism evidence="2 3">
    <name type="scientific">Microbulbifer marinus</name>
    <dbReference type="NCBI Taxonomy" id="658218"/>
    <lineage>
        <taxon>Bacteria</taxon>
        <taxon>Pseudomonadati</taxon>
        <taxon>Pseudomonadota</taxon>
        <taxon>Gammaproteobacteria</taxon>
        <taxon>Cellvibrionales</taxon>
        <taxon>Microbulbiferaceae</taxon>
        <taxon>Microbulbifer</taxon>
    </lineage>
</organism>
<sequence length="174" mass="20445">MIRFISGMFGSDSTVDEEKYTRSGYSGTNAGRTISYDPSLINALKKDHYTLIDIFQRIWSEGYEKQDFRQLSQLLTQFKSGFQAHLIKENVRFYVYLEQALAGDAHTLQIVKDFRTDMNEIANAVVQFCKRYTHEAFTQEMNRDFKRDYQKIGEALTRRVTLEENELYTLYQPS</sequence>
<evidence type="ECO:0000313" key="3">
    <source>
        <dbReference type="Proteomes" id="UP000198658"/>
    </source>
</evidence>
<dbReference type="EMBL" id="FNQO01000001">
    <property type="protein sequence ID" value="SDZ92103.1"/>
    <property type="molecule type" value="Genomic_DNA"/>
</dbReference>
<dbReference type="Pfam" id="PF01814">
    <property type="entry name" value="Hemerythrin"/>
    <property type="match status" value="1"/>
</dbReference>
<dbReference type="InterPro" id="IPR012312">
    <property type="entry name" value="Hemerythrin-like"/>
</dbReference>
<dbReference type="RefSeq" id="WP_091386117.1">
    <property type="nucleotide sequence ID" value="NZ_FNQO01000001.1"/>
</dbReference>
<dbReference type="OrthoDB" id="8526133at2"/>
<evidence type="ECO:0000313" key="2">
    <source>
        <dbReference type="EMBL" id="SDZ92103.1"/>
    </source>
</evidence>
<feature type="domain" description="Hemerythrin-like" evidence="1">
    <location>
        <begin position="40"/>
        <end position="170"/>
    </location>
</feature>
<reference evidence="3" key="1">
    <citation type="submission" date="2016-10" db="EMBL/GenBank/DDBJ databases">
        <authorList>
            <person name="Varghese N."/>
            <person name="Submissions S."/>
        </authorList>
    </citation>
    <scope>NUCLEOTIDE SEQUENCE [LARGE SCALE GENOMIC DNA]</scope>
    <source>
        <strain evidence="3">CGMCC 1.10657</strain>
    </source>
</reference>
<gene>
    <name evidence="2" type="ORF">SAMN05216562_1215</name>
</gene>
<accession>A0A1H3WYB7</accession>
<dbReference type="AlphaFoldDB" id="A0A1H3WYB7"/>
<protein>
    <submittedName>
        <fullName evidence="2">Hemerythrin HHE cation binding domain-containing protein</fullName>
    </submittedName>
</protein>
<evidence type="ECO:0000259" key="1">
    <source>
        <dbReference type="Pfam" id="PF01814"/>
    </source>
</evidence>
<dbReference type="Gene3D" id="1.20.120.1370">
    <property type="entry name" value="Regulator of RNA polymerase sigma(70) subunit, domain 4"/>
    <property type="match status" value="1"/>
</dbReference>
<dbReference type="InterPro" id="IPR038309">
    <property type="entry name" value="Rsd/AlgQ_sf"/>
</dbReference>